<protein>
    <submittedName>
        <fullName evidence="1">Uncharacterized protein</fullName>
    </submittedName>
</protein>
<dbReference type="Proteomes" id="UP000273807">
    <property type="component" value="Unassembled WGS sequence"/>
</dbReference>
<accession>A0A3N0C1M1</accession>
<dbReference type="OrthoDB" id="4947039at2"/>
<evidence type="ECO:0000313" key="1">
    <source>
        <dbReference type="EMBL" id="RNL55648.1"/>
    </source>
</evidence>
<sequence length="84" mass="9468">MGEIHAGGPAFSARVRRLSGFVHQTLARARRVPVPYKLGEVVIGDDPFNGRHEGRVAVKNGTFVGLQTVDQIFFYDYRQLRRPD</sequence>
<comment type="caution">
    <text evidence="1">The sequence shown here is derived from an EMBL/GenBank/DDBJ whole genome shotgun (WGS) entry which is preliminary data.</text>
</comment>
<name>A0A3N0C1M1_9MICC</name>
<gene>
    <name evidence="1" type="ORF">D7003_09530</name>
</gene>
<keyword evidence="2" id="KW-1185">Reference proteome</keyword>
<dbReference type="RefSeq" id="WP_123255221.1">
    <property type="nucleotide sequence ID" value="NZ_RBED01000091.1"/>
</dbReference>
<proteinExistence type="predicted"/>
<evidence type="ECO:0000313" key="2">
    <source>
        <dbReference type="Proteomes" id="UP000273807"/>
    </source>
</evidence>
<organism evidence="1 2">
    <name type="scientific">Arthrobacter oryzae</name>
    <dbReference type="NCBI Taxonomy" id="409290"/>
    <lineage>
        <taxon>Bacteria</taxon>
        <taxon>Bacillati</taxon>
        <taxon>Actinomycetota</taxon>
        <taxon>Actinomycetes</taxon>
        <taxon>Micrococcales</taxon>
        <taxon>Micrococcaceae</taxon>
        <taxon>Arthrobacter</taxon>
    </lineage>
</organism>
<dbReference type="AlphaFoldDB" id="A0A3N0C1M1"/>
<dbReference type="EMBL" id="RBED01000091">
    <property type="protein sequence ID" value="RNL55648.1"/>
    <property type="molecule type" value="Genomic_DNA"/>
</dbReference>
<reference evidence="1 2" key="1">
    <citation type="submission" date="2018-10" db="EMBL/GenBank/DDBJ databases">
        <title>Genome sequencing of Arthrobacter oryzae TNB02.</title>
        <authorList>
            <person name="Cho Y.-J."/>
            <person name="Cho A."/>
            <person name="Kim O.-S."/>
        </authorList>
    </citation>
    <scope>NUCLEOTIDE SEQUENCE [LARGE SCALE GENOMIC DNA]</scope>
    <source>
        <strain evidence="1 2">TNB02</strain>
    </source>
</reference>